<comment type="caution">
    <text evidence="4">The sequence shown here is derived from an EMBL/GenBank/DDBJ whole genome shotgun (WGS) entry which is preliminary data.</text>
</comment>
<evidence type="ECO:0000259" key="3">
    <source>
        <dbReference type="PROSITE" id="PS51724"/>
    </source>
</evidence>
<dbReference type="RefSeq" id="WP_209288601.1">
    <property type="nucleotide sequence ID" value="NZ_JACVEW010000028.1"/>
</dbReference>
<dbReference type="EMBL" id="JACVEW010000028">
    <property type="protein sequence ID" value="MBP0049916.1"/>
    <property type="molecule type" value="Genomic_DNA"/>
</dbReference>
<feature type="compositionally biased region" description="Pro residues" evidence="1">
    <location>
        <begin position="77"/>
        <end position="89"/>
    </location>
</feature>
<accession>A0ABS3ZDY5</accession>
<sequence length="211" mass="23214">MAKQDYARKRRGGNSASRAPSRKPAPRKAAPPPRRTPWGLLLATPVVLVGLGFLLYTLLQTPPQTDTAEAPRAQQPAPRPAAKPAPKPTEPATAATGDEAPQSKFEFYEMLPKTEVVAPKVDAYKSTPKDAKMEHRYVLQAGSFRDPADAERMRAKLILQGFPGVKTDRSDGSNGVWYRVRIGPFDNKTEMSKARNKLGNLSIIPMQIRID</sequence>
<dbReference type="PROSITE" id="PS51724">
    <property type="entry name" value="SPOR"/>
    <property type="match status" value="1"/>
</dbReference>
<keyword evidence="2" id="KW-1133">Transmembrane helix</keyword>
<dbReference type="PANTHER" id="PTHR38687:SF1">
    <property type="entry name" value="CELL DIVISION PROTEIN DEDD"/>
    <property type="match status" value="1"/>
</dbReference>
<dbReference type="Gene3D" id="3.30.70.1070">
    <property type="entry name" value="Sporulation related repeat"/>
    <property type="match status" value="1"/>
</dbReference>
<proteinExistence type="predicted"/>
<evidence type="ECO:0000256" key="2">
    <source>
        <dbReference type="SAM" id="Phobius"/>
    </source>
</evidence>
<feature type="transmembrane region" description="Helical" evidence="2">
    <location>
        <begin position="38"/>
        <end position="59"/>
    </location>
</feature>
<feature type="compositionally biased region" description="Low complexity" evidence="1">
    <location>
        <begin position="65"/>
        <end position="76"/>
    </location>
</feature>
<protein>
    <submittedName>
        <fullName evidence="4">SPOR domain-containing protein</fullName>
    </submittedName>
</protein>
<feature type="region of interest" description="Disordered" evidence="1">
    <location>
        <begin position="65"/>
        <end position="102"/>
    </location>
</feature>
<feature type="region of interest" description="Disordered" evidence="1">
    <location>
        <begin position="1"/>
        <end position="37"/>
    </location>
</feature>
<dbReference type="InterPro" id="IPR036680">
    <property type="entry name" value="SPOR-like_sf"/>
</dbReference>
<evidence type="ECO:0000313" key="5">
    <source>
        <dbReference type="Proteomes" id="UP000810171"/>
    </source>
</evidence>
<reference evidence="4 5" key="1">
    <citation type="submission" date="2020-09" db="EMBL/GenBank/DDBJ databases">
        <authorList>
            <person name="Tanuku N.R.S."/>
        </authorList>
    </citation>
    <scope>NUCLEOTIDE SEQUENCE [LARGE SCALE GENOMIC DNA]</scope>
    <source>
        <strain evidence="4 5">AK62</strain>
    </source>
</reference>
<dbReference type="PANTHER" id="PTHR38687">
    <property type="entry name" value="CELL DIVISION PROTEIN DEDD-RELATED"/>
    <property type="match status" value="1"/>
</dbReference>
<dbReference type="SUPFAM" id="SSF110997">
    <property type="entry name" value="Sporulation related repeat"/>
    <property type="match status" value="1"/>
</dbReference>
<keyword evidence="2" id="KW-0472">Membrane</keyword>
<dbReference type="Pfam" id="PF05036">
    <property type="entry name" value="SPOR"/>
    <property type="match status" value="1"/>
</dbReference>
<keyword evidence="5" id="KW-1185">Reference proteome</keyword>
<feature type="domain" description="SPOR" evidence="3">
    <location>
        <begin position="131"/>
        <end position="211"/>
    </location>
</feature>
<organism evidence="4 5">
    <name type="scientific">Marinobacterium alkalitolerans</name>
    <dbReference type="NCBI Taxonomy" id="1542925"/>
    <lineage>
        <taxon>Bacteria</taxon>
        <taxon>Pseudomonadati</taxon>
        <taxon>Pseudomonadota</taxon>
        <taxon>Gammaproteobacteria</taxon>
        <taxon>Oceanospirillales</taxon>
        <taxon>Oceanospirillaceae</taxon>
        <taxon>Marinobacterium</taxon>
    </lineage>
</organism>
<keyword evidence="2" id="KW-0812">Transmembrane</keyword>
<dbReference type="Proteomes" id="UP000810171">
    <property type="component" value="Unassembled WGS sequence"/>
</dbReference>
<dbReference type="InterPro" id="IPR007730">
    <property type="entry name" value="SPOR-like_dom"/>
</dbReference>
<name>A0ABS3ZDY5_9GAMM</name>
<evidence type="ECO:0000313" key="4">
    <source>
        <dbReference type="EMBL" id="MBP0049916.1"/>
    </source>
</evidence>
<evidence type="ECO:0000256" key="1">
    <source>
        <dbReference type="SAM" id="MobiDB-lite"/>
    </source>
</evidence>
<gene>
    <name evidence="4" type="ORF">H9C73_14375</name>
</gene>
<dbReference type="InterPro" id="IPR052521">
    <property type="entry name" value="Cell_div_SPOR-domain"/>
</dbReference>